<evidence type="ECO:0000313" key="8">
    <source>
        <dbReference type="WBParaSite" id="HPBE_0002004001-mRNA-1"/>
    </source>
</evidence>
<dbReference type="SUPFAM" id="SSF55931">
    <property type="entry name" value="Glutamine synthetase/guanido kinase"/>
    <property type="match status" value="1"/>
</dbReference>
<keyword evidence="1" id="KW-0436">Ligase</keyword>
<keyword evidence="4" id="KW-0648">Protein biosynthesis</keyword>
<dbReference type="GO" id="GO:0005524">
    <property type="term" value="F:ATP binding"/>
    <property type="evidence" value="ECO:0007669"/>
    <property type="project" value="UniProtKB-KW"/>
</dbReference>
<accession>A0A183GCW1</accession>
<reference evidence="6 7" key="1">
    <citation type="submission" date="2018-11" db="EMBL/GenBank/DDBJ databases">
        <authorList>
            <consortium name="Pathogen Informatics"/>
        </authorList>
    </citation>
    <scope>NUCLEOTIDE SEQUENCE [LARGE SCALE GENOMIC DNA]</scope>
</reference>
<dbReference type="GO" id="GO:0030956">
    <property type="term" value="C:glutamyl-tRNA(Gln) amidotransferase complex"/>
    <property type="evidence" value="ECO:0007669"/>
    <property type="project" value="TreeGrafter"/>
</dbReference>
<dbReference type="PANTHER" id="PTHR11659:SF0">
    <property type="entry name" value="GLUTAMYL-TRNA(GLN) AMIDOTRANSFERASE SUBUNIT B, MITOCHONDRIAL"/>
    <property type="match status" value="1"/>
</dbReference>
<gene>
    <name evidence="6" type="ORF">HPBE_LOCUS20039</name>
</gene>
<protein>
    <submittedName>
        <fullName evidence="8">GatB_N domain-containing protein</fullName>
    </submittedName>
</protein>
<dbReference type="GO" id="GO:0050567">
    <property type="term" value="F:glutaminyl-tRNA synthase (glutamine-hydrolyzing) activity"/>
    <property type="evidence" value="ECO:0007669"/>
    <property type="project" value="TreeGrafter"/>
</dbReference>
<keyword evidence="2" id="KW-0547">Nucleotide-binding</keyword>
<dbReference type="InterPro" id="IPR017959">
    <property type="entry name" value="Asn/Gln-tRNA_amidoTrfase_suB/E"/>
</dbReference>
<accession>A0A3P8BKB8</accession>
<dbReference type="GO" id="GO:0005739">
    <property type="term" value="C:mitochondrion"/>
    <property type="evidence" value="ECO:0007669"/>
    <property type="project" value="TreeGrafter"/>
</dbReference>
<dbReference type="Proteomes" id="UP000050761">
    <property type="component" value="Unassembled WGS sequence"/>
</dbReference>
<dbReference type="WBParaSite" id="HPBE_0002004001-mRNA-1">
    <property type="protein sequence ID" value="HPBE_0002004001-mRNA-1"/>
    <property type="gene ID" value="HPBE_0002004001"/>
</dbReference>
<reference evidence="8" key="2">
    <citation type="submission" date="2019-09" db="UniProtKB">
        <authorList>
            <consortium name="WormBaseParasite"/>
        </authorList>
    </citation>
    <scope>IDENTIFICATION</scope>
</reference>
<dbReference type="GO" id="GO:0032543">
    <property type="term" value="P:mitochondrial translation"/>
    <property type="evidence" value="ECO:0007669"/>
    <property type="project" value="TreeGrafter"/>
</dbReference>
<keyword evidence="7" id="KW-1185">Reference proteome</keyword>
<dbReference type="InterPro" id="IPR014746">
    <property type="entry name" value="Gln_synth/guanido_kin_cat_dom"/>
</dbReference>
<evidence type="ECO:0000313" key="6">
    <source>
        <dbReference type="EMBL" id="VDP17980.1"/>
    </source>
</evidence>
<dbReference type="AlphaFoldDB" id="A0A183GCW1"/>
<dbReference type="InterPro" id="IPR006075">
    <property type="entry name" value="Asn/Gln-tRNA_Trfase_suB/E_cat"/>
</dbReference>
<sequence>MASQAAKYPREQFRPVIGLEVHVQLNTKTKLFSRVPCSDDAPPNSQVSAFDMASPGTLPLLSRSCVMHALRMASLLHCDIPEYCRFDRKHYFYADMPAG</sequence>
<dbReference type="GO" id="GO:0070681">
    <property type="term" value="P:glutaminyl-tRNAGln biosynthesis via transamidation"/>
    <property type="evidence" value="ECO:0007669"/>
    <property type="project" value="TreeGrafter"/>
</dbReference>
<dbReference type="OrthoDB" id="1722066at2759"/>
<feature type="domain" description="Aspartyl/Glutamyl-tRNA(Gln) amidotransferase subunit B/E catalytic" evidence="5">
    <location>
        <begin position="16"/>
        <end position="99"/>
    </location>
</feature>
<dbReference type="EMBL" id="UZAH01031807">
    <property type="protein sequence ID" value="VDP17980.1"/>
    <property type="molecule type" value="Genomic_DNA"/>
</dbReference>
<evidence type="ECO:0000256" key="2">
    <source>
        <dbReference type="ARBA" id="ARBA00022741"/>
    </source>
</evidence>
<evidence type="ECO:0000313" key="7">
    <source>
        <dbReference type="Proteomes" id="UP000050761"/>
    </source>
</evidence>
<evidence type="ECO:0000256" key="3">
    <source>
        <dbReference type="ARBA" id="ARBA00022840"/>
    </source>
</evidence>
<evidence type="ECO:0000259" key="5">
    <source>
        <dbReference type="Pfam" id="PF02934"/>
    </source>
</evidence>
<proteinExistence type="predicted"/>
<keyword evidence="3" id="KW-0067">ATP-binding</keyword>
<evidence type="ECO:0000256" key="4">
    <source>
        <dbReference type="ARBA" id="ARBA00022917"/>
    </source>
</evidence>
<dbReference type="Pfam" id="PF02934">
    <property type="entry name" value="GatB_N"/>
    <property type="match status" value="1"/>
</dbReference>
<evidence type="ECO:0000256" key="1">
    <source>
        <dbReference type="ARBA" id="ARBA00022598"/>
    </source>
</evidence>
<name>A0A183GCW1_HELPZ</name>
<dbReference type="PANTHER" id="PTHR11659">
    <property type="entry name" value="GLUTAMYL-TRNA GLN AMIDOTRANSFERASE SUBUNIT B MITOCHONDRIAL AND PROKARYOTIC PET112-RELATED"/>
    <property type="match status" value="1"/>
</dbReference>
<organism evidence="7 8">
    <name type="scientific">Heligmosomoides polygyrus</name>
    <name type="common">Parasitic roundworm</name>
    <dbReference type="NCBI Taxonomy" id="6339"/>
    <lineage>
        <taxon>Eukaryota</taxon>
        <taxon>Metazoa</taxon>
        <taxon>Ecdysozoa</taxon>
        <taxon>Nematoda</taxon>
        <taxon>Chromadorea</taxon>
        <taxon>Rhabditida</taxon>
        <taxon>Rhabditina</taxon>
        <taxon>Rhabditomorpha</taxon>
        <taxon>Strongyloidea</taxon>
        <taxon>Heligmosomidae</taxon>
        <taxon>Heligmosomoides</taxon>
    </lineage>
</organism>